<keyword evidence="3 9" id="KW-0858">Xylan degradation</keyword>
<comment type="function">
    <text evidence="9">Alpha-glucuronidase involved in the hydrolysis of xylan, a major structural heterogeneous polysaccharide found in plant biomass representing the second most abundant polysaccharide in the biosphere, after cellulose. Releases 4-O-methylglucuronic acid from xylan.</text>
</comment>
<dbReference type="InterPro" id="IPR005154">
    <property type="entry name" value="Glyco_hydro_67_aGlcAse_N"/>
</dbReference>
<dbReference type="CDD" id="cd01991">
    <property type="entry name" value="Asn_synthase_B_C"/>
    <property type="match status" value="1"/>
</dbReference>
<keyword evidence="4 9" id="KW-0378">Hydrolase</keyword>
<proteinExistence type="inferred from homology"/>
<comment type="catalytic activity">
    <reaction evidence="8 9">
        <text>an alpha-D-glucuronoside + H2O = D-glucuronate + an alcohol</text>
        <dbReference type="Rhea" id="RHEA:20005"/>
        <dbReference type="ChEBI" id="CHEBI:15377"/>
        <dbReference type="ChEBI" id="CHEBI:30879"/>
        <dbReference type="ChEBI" id="CHEBI:58720"/>
        <dbReference type="ChEBI" id="CHEBI:58899"/>
        <dbReference type="EC" id="3.2.1.139"/>
    </reaction>
</comment>
<keyword evidence="7 9" id="KW-0624">Polysaccharide degradation</keyword>
<evidence type="ECO:0000256" key="9">
    <source>
        <dbReference type="RuleBase" id="RU361198"/>
    </source>
</evidence>
<dbReference type="GO" id="GO:0006529">
    <property type="term" value="P:asparagine biosynthetic process"/>
    <property type="evidence" value="ECO:0007669"/>
    <property type="project" value="InterPro"/>
</dbReference>
<evidence type="ECO:0000256" key="8">
    <source>
        <dbReference type="ARBA" id="ARBA00048838"/>
    </source>
</evidence>
<dbReference type="SUPFAM" id="SSF55545">
    <property type="entry name" value="beta-N-acetylhexosaminidase-like domain"/>
    <property type="match status" value="1"/>
</dbReference>
<evidence type="ECO:0000256" key="7">
    <source>
        <dbReference type="ARBA" id="ARBA00023326"/>
    </source>
</evidence>
<dbReference type="GO" id="GO:0046559">
    <property type="term" value="F:alpha-glucuronidase activity"/>
    <property type="evidence" value="ECO:0007669"/>
    <property type="project" value="UniProtKB-EC"/>
</dbReference>
<protein>
    <recommendedName>
        <fullName evidence="2 9">Alpha-glucuronidase</fullName>
        <ecNumber evidence="2 9">3.2.1.139</ecNumber>
    </recommendedName>
</protein>
<dbReference type="Gene3D" id="3.20.20.80">
    <property type="entry name" value="Glycosidases"/>
    <property type="match status" value="1"/>
</dbReference>
<dbReference type="SUPFAM" id="SSF56235">
    <property type="entry name" value="N-terminal nucleophile aminohydrolases (Ntn hydrolases)"/>
    <property type="match status" value="1"/>
</dbReference>
<sequence length="1281" mass="141375">MRGLILLATLGLAAAEDGLAAWLRYAPIPHAKCYHGKLPSVIVTLNATEGLPIHTAGKELADGINGIFSKKLTFGDASEEEEATITVGTVEAYLEDGGAIDELPELIEDGYHLNISGANVLILGQNERGALYGAFKYLARLAQGEIKDEVLTSNPDAPIRWVNQWDNMRDGGTHGSVERGYGGDSIFFWDGKVREDLTRVGEYARLLASIGLNAVVVNNVNANETTLTPENMDGVARIADAFRPYGIKLGLSLNFASPQLLGGLETFDPLDQKVIDWWQGITDALYERIPDMAGYLVKANSEGQPGPITYNRTLADGANMFAHTLDPYGGIILFRAFVYDHQSLNQDANWKADRANAAVEFFDGLDTEFADNVVIQIKYGPIDFQVREPVSPLFSQLHETGSAVELQITQEYLGQQAHLVYLAPMWKELLDFDLRVDGQDSTLKSIVSGRRFGNKLGGYAGVVNVGHNTTWLGSHLAMSNLYAYGRLAWDPSAESVEVLEEWTKMTFNHDPLVIDTITKMSMESWLAYENYSGNLGVQTLTDILHGHYGPNPASQDNNPWGQWTRADANSIGMDRTVWNGTGNAGQYPKEVYEMYENIETTPDNLLLWFHHVPYTQLLKSGKAVIQHFYDAHYEGSAVAQTFVPLWESLKDKIDEERYEHVLFRLIYQAGHSLVWRDSVNNFYFNKSSIPDEAGRVGNHPYRIEAEDMDLDGYKPIMCGIHASVTRDVERARVSDDLTRCLACRGPDHLGNFQEAVQLKGSAPITLSFTSTVLALRGDHVTPQPFRHDVDGSVFCWNGEAWKFDGGALDGNDGELVFARLAGASATASSSEEGVPGVLRAIEGPFAFVFFDRASSKVYYGRDRLGRRSLLQRQDAGLVLASIAGDTDPSWSEVEADGIYVLDLQLWAEGRDVAGSVSRHPWSSSSEKDLVLDIGVFNMALPDGEPSPLVPESAAVQMLRQQLTDSLALRVLDIPNPPQSGTQSGSEPAITNDTRVSVLFSGGLDCTVLARLASDLLPPEQGIDLLNVAFENPRVAGTRRKDATESIYEICPDRVTGRKSFAELVQVCPARRWRFVAVNVPYTETLAHRSQVVSLMYPHKTEMDISISFALYFAARGVGEAQAMPSSEPVPYATPARVLLSGLGADELFGGYSRHAVAFERGGYQALVDELKLDVGRLGERNLGRDDRIMAHWGREVRFPFLDERLVKWAVETPAWDKCDFNHPQTETKVEPAKRVLRLLAEELGMRSVAREKKRAIQFGAKTAKMVSGQSKGTDLILEFAS</sequence>
<keyword evidence="10" id="KW-0732">Signal</keyword>
<dbReference type="Pfam" id="PF07477">
    <property type="entry name" value="Glyco_hydro_67C"/>
    <property type="match status" value="1"/>
</dbReference>
<keyword evidence="5 9" id="KW-0119">Carbohydrate metabolism</keyword>
<evidence type="ECO:0000256" key="5">
    <source>
        <dbReference type="ARBA" id="ARBA00023277"/>
    </source>
</evidence>
<name>A0A0G4L6P7_VERLO</name>
<gene>
    <name evidence="9" type="primary">aguA</name>
    <name evidence="12" type="ORF">BN1708_012030</name>
</gene>
<keyword evidence="13" id="KW-1185">Reference proteome</keyword>
<dbReference type="SUPFAM" id="SSF52402">
    <property type="entry name" value="Adenine nucleotide alpha hydrolases-like"/>
    <property type="match status" value="1"/>
</dbReference>
<dbReference type="InterPro" id="IPR037054">
    <property type="entry name" value="A-glucoronidase_C_sf"/>
</dbReference>
<evidence type="ECO:0000256" key="6">
    <source>
        <dbReference type="ARBA" id="ARBA00023295"/>
    </source>
</evidence>
<dbReference type="GO" id="GO:0045493">
    <property type="term" value="P:xylan catabolic process"/>
    <property type="evidence" value="ECO:0007669"/>
    <property type="project" value="UniProtKB-KW"/>
</dbReference>
<dbReference type="EC" id="3.2.1.139" evidence="2 9"/>
<dbReference type="Gene3D" id="3.30.379.10">
    <property type="entry name" value="Chitobiase/beta-hexosaminidase domain 2-like"/>
    <property type="match status" value="1"/>
</dbReference>
<dbReference type="Pfam" id="PF13537">
    <property type="entry name" value="GATase_7"/>
    <property type="match status" value="1"/>
</dbReference>
<dbReference type="PANTHER" id="PTHR39207">
    <property type="entry name" value="ALPHA-GLUCURONIDASE A"/>
    <property type="match status" value="1"/>
</dbReference>
<dbReference type="EMBL" id="CVQH01008446">
    <property type="protein sequence ID" value="CRK17370.1"/>
    <property type="molecule type" value="Genomic_DNA"/>
</dbReference>
<dbReference type="Pfam" id="PF03648">
    <property type="entry name" value="Glyco_hydro_67N"/>
    <property type="match status" value="1"/>
</dbReference>
<accession>A0A0G4L6P7</accession>
<dbReference type="STRING" id="100787.A0A0G4L6P7"/>
<reference evidence="12 13" key="1">
    <citation type="submission" date="2015-05" db="EMBL/GenBank/DDBJ databases">
        <authorList>
            <person name="Wang D.B."/>
            <person name="Wang M."/>
        </authorList>
    </citation>
    <scope>NUCLEOTIDE SEQUENCE [LARGE SCALE GENOMIC DNA]</scope>
    <source>
        <strain evidence="12">VL1</strain>
    </source>
</reference>
<evidence type="ECO:0000256" key="3">
    <source>
        <dbReference type="ARBA" id="ARBA00022651"/>
    </source>
</evidence>
<dbReference type="Pfam" id="PF07488">
    <property type="entry name" value="Glyco_hydro_67M"/>
    <property type="match status" value="1"/>
</dbReference>
<evidence type="ECO:0000256" key="1">
    <source>
        <dbReference type="ARBA" id="ARBA00008833"/>
    </source>
</evidence>
<dbReference type="Gene3D" id="3.40.50.620">
    <property type="entry name" value="HUPs"/>
    <property type="match status" value="1"/>
</dbReference>
<comment type="similarity">
    <text evidence="1 9">Belongs to the glycosyl hydrolase 67 family.</text>
</comment>
<feature type="chain" id="PRO_5012384603" description="Alpha-glucuronidase" evidence="10">
    <location>
        <begin position="16"/>
        <end position="1281"/>
    </location>
</feature>
<dbReference type="GO" id="GO:0005576">
    <property type="term" value="C:extracellular region"/>
    <property type="evidence" value="ECO:0007669"/>
    <property type="project" value="UniProtKB-SubCell"/>
</dbReference>
<dbReference type="Proteomes" id="UP000044602">
    <property type="component" value="Unassembled WGS sequence"/>
</dbReference>
<evidence type="ECO:0000313" key="13">
    <source>
        <dbReference type="Proteomes" id="UP000044602"/>
    </source>
</evidence>
<dbReference type="PANTHER" id="PTHR39207:SF1">
    <property type="entry name" value="ALPHA-GLUCURONIDASE A"/>
    <property type="match status" value="1"/>
</dbReference>
<dbReference type="CDD" id="cd03766">
    <property type="entry name" value="Gn_AT_II_novel"/>
    <property type="match status" value="1"/>
</dbReference>
<dbReference type="SUPFAM" id="SSF51445">
    <property type="entry name" value="(Trans)glycosidases"/>
    <property type="match status" value="1"/>
</dbReference>
<evidence type="ECO:0000256" key="10">
    <source>
        <dbReference type="SAM" id="SignalP"/>
    </source>
</evidence>
<evidence type="ECO:0000313" key="12">
    <source>
        <dbReference type="EMBL" id="CRK17370.1"/>
    </source>
</evidence>
<dbReference type="InterPro" id="IPR029055">
    <property type="entry name" value="Ntn_hydrolases_N"/>
</dbReference>
<feature type="domain" description="Glutamine amidotransferase type-2" evidence="11">
    <location>
        <begin position="718"/>
        <end position="917"/>
    </location>
</feature>
<dbReference type="InterPro" id="IPR001962">
    <property type="entry name" value="Asn_synthase"/>
</dbReference>
<dbReference type="InterPro" id="IPR011100">
    <property type="entry name" value="Glyco_hydro_67_cat"/>
</dbReference>
<keyword evidence="6 9" id="KW-0326">Glycosidase</keyword>
<dbReference type="Gene3D" id="3.90.1330.10">
    <property type="entry name" value="Alpha-glucuronidase, C-terminal domain"/>
    <property type="match status" value="1"/>
</dbReference>
<evidence type="ECO:0000256" key="2">
    <source>
        <dbReference type="ARBA" id="ARBA00012271"/>
    </source>
</evidence>
<dbReference type="InterPro" id="IPR029018">
    <property type="entry name" value="Hex-like_dom2"/>
</dbReference>
<organism evidence="12 13">
    <name type="scientific">Verticillium longisporum</name>
    <name type="common">Verticillium dahliae var. longisporum</name>
    <dbReference type="NCBI Taxonomy" id="100787"/>
    <lineage>
        <taxon>Eukaryota</taxon>
        <taxon>Fungi</taxon>
        <taxon>Dikarya</taxon>
        <taxon>Ascomycota</taxon>
        <taxon>Pezizomycotina</taxon>
        <taxon>Sordariomycetes</taxon>
        <taxon>Hypocreomycetidae</taxon>
        <taxon>Glomerellales</taxon>
        <taxon>Plectosphaerellaceae</taxon>
        <taxon>Verticillium</taxon>
    </lineage>
</organism>
<dbReference type="InterPro" id="IPR014729">
    <property type="entry name" value="Rossmann-like_a/b/a_fold"/>
</dbReference>
<evidence type="ECO:0000256" key="4">
    <source>
        <dbReference type="ARBA" id="ARBA00022801"/>
    </source>
</evidence>
<dbReference type="Pfam" id="PF00733">
    <property type="entry name" value="Asn_synthase"/>
    <property type="match status" value="1"/>
</dbReference>
<comment type="subcellular location">
    <subcellularLocation>
        <location evidence="9">Secreted</location>
    </subcellularLocation>
</comment>
<feature type="signal peptide" evidence="10">
    <location>
        <begin position="1"/>
        <end position="15"/>
    </location>
</feature>
<dbReference type="InterPro" id="IPR017853">
    <property type="entry name" value="GH"/>
</dbReference>
<evidence type="ECO:0000259" key="11">
    <source>
        <dbReference type="PROSITE" id="PS51278"/>
    </source>
</evidence>
<dbReference type="GO" id="GO:0004066">
    <property type="term" value="F:asparagine synthase (glutamine-hydrolyzing) activity"/>
    <property type="evidence" value="ECO:0007669"/>
    <property type="project" value="InterPro"/>
</dbReference>
<dbReference type="PROSITE" id="PS51278">
    <property type="entry name" value="GATASE_TYPE_2"/>
    <property type="match status" value="1"/>
</dbReference>
<dbReference type="InterPro" id="IPR011099">
    <property type="entry name" value="Glyco_hydro_67_C"/>
</dbReference>
<dbReference type="Gene3D" id="3.60.20.10">
    <property type="entry name" value="Glutamine Phosphoribosylpyrophosphate, subunit 1, domain 1"/>
    <property type="match status" value="1"/>
</dbReference>
<dbReference type="InterPro" id="IPR017932">
    <property type="entry name" value="GATase_2_dom"/>
</dbReference>